<dbReference type="Pfam" id="PF13639">
    <property type="entry name" value="zf-RING_2"/>
    <property type="match status" value="1"/>
</dbReference>
<evidence type="ECO:0000256" key="1">
    <source>
        <dbReference type="ARBA" id="ARBA00022723"/>
    </source>
</evidence>
<dbReference type="PANTHER" id="PTHR45931:SF2">
    <property type="entry name" value="E3 UBIQUITIN-PROTEIN LIGASE RNF6"/>
    <property type="match status" value="1"/>
</dbReference>
<keyword evidence="7" id="KW-1185">Reference proteome</keyword>
<dbReference type="GO" id="GO:0008270">
    <property type="term" value="F:zinc ion binding"/>
    <property type="evidence" value="ECO:0007669"/>
    <property type="project" value="UniProtKB-KW"/>
</dbReference>
<keyword evidence="1" id="KW-0479">Metal-binding</keyword>
<evidence type="ECO:0000256" key="2">
    <source>
        <dbReference type="ARBA" id="ARBA00022771"/>
    </source>
</evidence>
<dbReference type="PANTHER" id="PTHR45931">
    <property type="entry name" value="SI:CH211-59O9.10"/>
    <property type="match status" value="1"/>
</dbReference>
<dbReference type="SUPFAM" id="SSF57850">
    <property type="entry name" value="RING/U-box"/>
    <property type="match status" value="1"/>
</dbReference>
<dbReference type="InterPro" id="IPR051834">
    <property type="entry name" value="RING_finger_E3_ligase"/>
</dbReference>
<dbReference type="GO" id="GO:0005634">
    <property type="term" value="C:nucleus"/>
    <property type="evidence" value="ECO:0007669"/>
    <property type="project" value="TreeGrafter"/>
</dbReference>
<dbReference type="Ensembl" id="ENSCSET00000021468.1">
    <property type="protein sequence ID" value="ENSCSEP00000021195.1"/>
    <property type="gene ID" value="ENSCSEG00000013536.1"/>
</dbReference>
<evidence type="ECO:0000259" key="5">
    <source>
        <dbReference type="PROSITE" id="PS50089"/>
    </source>
</evidence>
<keyword evidence="3" id="KW-0862">Zinc</keyword>
<protein>
    <recommendedName>
        <fullName evidence="5">RING-type domain-containing protein</fullName>
    </recommendedName>
</protein>
<dbReference type="Gene3D" id="3.30.40.10">
    <property type="entry name" value="Zinc/RING finger domain, C3HC4 (zinc finger)"/>
    <property type="match status" value="1"/>
</dbReference>
<evidence type="ECO:0000313" key="6">
    <source>
        <dbReference type="Ensembl" id="ENSCSEP00000021195.1"/>
    </source>
</evidence>
<sequence length="78" mass="9049">MIVEIVLCWKSPRESHLGQTLGMDQVCGVCIDEYAQGNKLRRLPCSHRFHIHCIDRWLSNNNTCPTCQYVPILSMHHD</sequence>
<dbReference type="InterPro" id="IPR001841">
    <property type="entry name" value="Znf_RING"/>
</dbReference>
<dbReference type="GO" id="GO:0045893">
    <property type="term" value="P:positive regulation of DNA-templated transcription"/>
    <property type="evidence" value="ECO:0007669"/>
    <property type="project" value="TreeGrafter"/>
</dbReference>
<dbReference type="STRING" id="244447.ENSCSEP00000021195"/>
<evidence type="ECO:0000313" key="7">
    <source>
        <dbReference type="Proteomes" id="UP000265120"/>
    </source>
</evidence>
<organism evidence="6 7">
    <name type="scientific">Cynoglossus semilaevis</name>
    <name type="common">Tongue sole</name>
    <dbReference type="NCBI Taxonomy" id="244447"/>
    <lineage>
        <taxon>Eukaryota</taxon>
        <taxon>Metazoa</taxon>
        <taxon>Chordata</taxon>
        <taxon>Craniata</taxon>
        <taxon>Vertebrata</taxon>
        <taxon>Euteleostomi</taxon>
        <taxon>Actinopterygii</taxon>
        <taxon>Neopterygii</taxon>
        <taxon>Teleostei</taxon>
        <taxon>Neoteleostei</taxon>
        <taxon>Acanthomorphata</taxon>
        <taxon>Carangaria</taxon>
        <taxon>Pleuronectiformes</taxon>
        <taxon>Pleuronectoidei</taxon>
        <taxon>Cynoglossidae</taxon>
        <taxon>Cynoglossinae</taxon>
        <taxon>Cynoglossus</taxon>
    </lineage>
</organism>
<dbReference type="AlphaFoldDB" id="A0A3P8W9G5"/>
<dbReference type="GO" id="GO:0006511">
    <property type="term" value="P:ubiquitin-dependent protein catabolic process"/>
    <property type="evidence" value="ECO:0007669"/>
    <property type="project" value="TreeGrafter"/>
</dbReference>
<name>A0A3P8W9G5_CYNSE</name>
<reference evidence="6 7" key="1">
    <citation type="journal article" date="2014" name="Nat. Genet.">
        <title>Whole-genome sequence of a flatfish provides insights into ZW sex chromosome evolution and adaptation to a benthic lifestyle.</title>
        <authorList>
            <person name="Chen S."/>
            <person name="Zhang G."/>
            <person name="Shao C."/>
            <person name="Huang Q."/>
            <person name="Liu G."/>
            <person name="Zhang P."/>
            <person name="Song W."/>
            <person name="An N."/>
            <person name="Chalopin D."/>
            <person name="Volff J.N."/>
            <person name="Hong Y."/>
            <person name="Li Q."/>
            <person name="Sha Z."/>
            <person name="Zhou H."/>
            <person name="Xie M."/>
            <person name="Yu Q."/>
            <person name="Liu Y."/>
            <person name="Xiang H."/>
            <person name="Wang N."/>
            <person name="Wu K."/>
            <person name="Yang C."/>
            <person name="Zhou Q."/>
            <person name="Liao X."/>
            <person name="Yang L."/>
            <person name="Hu Q."/>
            <person name="Zhang J."/>
            <person name="Meng L."/>
            <person name="Jin L."/>
            <person name="Tian Y."/>
            <person name="Lian J."/>
            <person name="Yang J."/>
            <person name="Miao G."/>
            <person name="Liu S."/>
            <person name="Liang Z."/>
            <person name="Yan F."/>
            <person name="Li Y."/>
            <person name="Sun B."/>
            <person name="Zhang H."/>
            <person name="Zhang J."/>
            <person name="Zhu Y."/>
            <person name="Du M."/>
            <person name="Zhao Y."/>
            <person name="Schartl M."/>
            <person name="Tang Q."/>
            <person name="Wang J."/>
        </authorList>
    </citation>
    <scope>NUCLEOTIDE SEQUENCE</scope>
</reference>
<dbReference type="SMART" id="SM00184">
    <property type="entry name" value="RING"/>
    <property type="match status" value="1"/>
</dbReference>
<dbReference type="GO" id="GO:0061630">
    <property type="term" value="F:ubiquitin protein ligase activity"/>
    <property type="evidence" value="ECO:0007669"/>
    <property type="project" value="TreeGrafter"/>
</dbReference>
<reference evidence="6" key="2">
    <citation type="submission" date="2025-08" db="UniProtKB">
        <authorList>
            <consortium name="Ensembl"/>
        </authorList>
    </citation>
    <scope>IDENTIFICATION</scope>
</reference>
<reference evidence="6" key="3">
    <citation type="submission" date="2025-09" db="UniProtKB">
        <authorList>
            <consortium name="Ensembl"/>
        </authorList>
    </citation>
    <scope>IDENTIFICATION</scope>
</reference>
<dbReference type="Proteomes" id="UP000265120">
    <property type="component" value="Chromosome W"/>
</dbReference>
<dbReference type="GeneTree" id="ENSGT00940000158530"/>
<evidence type="ECO:0000256" key="4">
    <source>
        <dbReference type="PROSITE-ProRule" id="PRU00175"/>
    </source>
</evidence>
<accession>A0A3P8W9G5</accession>
<dbReference type="GO" id="GO:0016567">
    <property type="term" value="P:protein ubiquitination"/>
    <property type="evidence" value="ECO:0007669"/>
    <property type="project" value="TreeGrafter"/>
</dbReference>
<dbReference type="InterPro" id="IPR013083">
    <property type="entry name" value="Znf_RING/FYVE/PHD"/>
</dbReference>
<feature type="domain" description="RING-type" evidence="5">
    <location>
        <begin position="27"/>
        <end position="68"/>
    </location>
</feature>
<dbReference type="OMA" id="GHIECEL"/>
<proteinExistence type="predicted"/>
<dbReference type="InParanoid" id="A0A3P8W9G5"/>
<dbReference type="PROSITE" id="PS50089">
    <property type="entry name" value="ZF_RING_2"/>
    <property type="match status" value="1"/>
</dbReference>
<evidence type="ECO:0000256" key="3">
    <source>
        <dbReference type="ARBA" id="ARBA00022833"/>
    </source>
</evidence>
<keyword evidence="2 4" id="KW-0863">Zinc-finger</keyword>